<reference evidence="1" key="1">
    <citation type="journal article" date="2014" name="Front. Microbiol.">
        <title>High frequency of phylogenetically diverse reductive dehalogenase-homologous genes in deep subseafloor sedimentary metagenomes.</title>
        <authorList>
            <person name="Kawai M."/>
            <person name="Futagami T."/>
            <person name="Toyoda A."/>
            <person name="Takaki Y."/>
            <person name="Nishi S."/>
            <person name="Hori S."/>
            <person name="Arai W."/>
            <person name="Tsubouchi T."/>
            <person name="Morono Y."/>
            <person name="Uchiyama I."/>
            <person name="Ito T."/>
            <person name="Fujiyama A."/>
            <person name="Inagaki F."/>
            <person name="Takami H."/>
        </authorList>
    </citation>
    <scope>NUCLEOTIDE SEQUENCE</scope>
    <source>
        <strain evidence="1">Expedition CK06-06</strain>
    </source>
</reference>
<evidence type="ECO:0008006" key="2">
    <source>
        <dbReference type="Google" id="ProtNLM"/>
    </source>
</evidence>
<dbReference type="EMBL" id="BARV01009637">
    <property type="protein sequence ID" value="GAI02925.1"/>
    <property type="molecule type" value="Genomic_DNA"/>
</dbReference>
<evidence type="ECO:0000313" key="1">
    <source>
        <dbReference type="EMBL" id="GAI02925.1"/>
    </source>
</evidence>
<proteinExistence type="predicted"/>
<accession>X1LKL4</accession>
<dbReference type="SUPFAM" id="SSF63380">
    <property type="entry name" value="Riboflavin synthase domain-like"/>
    <property type="match status" value="1"/>
</dbReference>
<dbReference type="InterPro" id="IPR017938">
    <property type="entry name" value="Riboflavin_synthase-like_b-brl"/>
</dbReference>
<comment type="caution">
    <text evidence="1">The sequence shown here is derived from an EMBL/GenBank/DDBJ whole genome shotgun (WGS) entry which is preliminary data.</text>
</comment>
<name>X1LKL4_9ZZZZ</name>
<dbReference type="Gene3D" id="2.40.30.10">
    <property type="entry name" value="Translation factors"/>
    <property type="match status" value="1"/>
</dbReference>
<dbReference type="AlphaFoldDB" id="X1LKL4"/>
<feature type="non-terminal residue" evidence="1">
    <location>
        <position position="62"/>
    </location>
</feature>
<protein>
    <recommendedName>
        <fullName evidence="2">FAD-binding FR-type domain-containing protein</fullName>
    </recommendedName>
</protein>
<sequence length="62" mass="6929">MPYTVTIRKITIENEARDIKTFELVFADQQHRENFDFVPGQFAQLSVFGAGESPIGIASSPL</sequence>
<organism evidence="1">
    <name type="scientific">marine sediment metagenome</name>
    <dbReference type="NCBI Taxonomy" id="412755"/>
    <lineage>
        <taxon>unclassified sequences</taxon>
        <taxon>metagenomes</taxon>
        <taxon>ecological metagenomes</taxon>
    </lineage>
</organism>
<gene>
    <name evidence="1" type="ORF">S06H3_18934</name>
</gene>